<dbReference type="InterPro" id="IPR046357">
    <property type="entry name" value="PPIase_dom_sf"/>
</dbReference>
<keyword evidence="4 5" id="KW-0413">Isomerase</keyword>
<evidence type="ECO:0000313" key="9">
    <source>
        <dbReference type="Proteomes" id="UP000466586"/>
    </source>
</evidence>
<dbReference type="RefSeq" id="WP_160844979.1">
    <property type="nucleotide sequence ID" value="NZ_WVHT01000005.1"/>
</dbReference>
<evidence type="ECO:0000256" key="2">
    <source>
        <dbReference type="ARBA" id="ARBA00006577"/>
    </source>
</evidence>
<organism evidence="8 9">
    <name type="scientific">Hufsiella arboris</name>
    <dbReference type="NCBI Taxonomy" id="2695275"/>
    <lineage>
        <taxon>Bacteria</taxon>
        <taxon>Pseudomonadati</taxon>
        <taxon>Bacteroidota</taxon>
        <taxon>Sphingobacteriia</taxon>
        <taxon>Sphingobacteriales</taxon>
        <taxon>Sphingobacteriaceae</taxon>
        <taxon>Hufsiella</taxon>
    </lineage>
</organism>
<name>A0A7K1YB49_9SPHI</name>
<dbReference type="GO" id="GO:0003755">
    <property type="term" value="F:peptidyl-prolyl cis-trans isomerase activity"/>
    <property type="evidence" value="ECO:0007669"/>
    <property type="project" value="UniProtKB-UniRule"/>
</dbReference>
<comment type="caution">
    <text evidence="8">The sequence shown here is derived from an EMBL/GenBank/DDBJ whole genome shotgun (WGS) entry which is preliminary data.</text>
</comment>
<dbReference type="Pfam" id="PF00254">
    <property type="entry name" value="FKBP_C"/>
    <property type="match status" value="1"/>
</dbReference>
<comment type="similarity">
    <text evidence="2 6">Belongs to the FKBP-type PPIase family.</text>
</comment>
<sequence>MKKSLVVLAVATLGFASCQQYKKGDGDLLYKINTDKDGQNIKEGDFIAFKAIEKTEGDSVLYSSYDYDRPSMMPVQKPVFKGDLYTALTLLSEGDSATFKVNIDSMEKKMGMPKPAGSKDKYLVFNIKVEKVIPKGNLTDSIFNGKIQQYLKDEAETARKGEAGKINAYITSKNLKPTVTASGLKYVVEKQGAGIKANVGDTIEVNYTGSFVTGKVFDTSIESIAKENKQIYNAMRPYKPIKLPVGVQASIPGFDEGLALFPKGTKVKLILPSNLAYGQQGNQAIPPYTPLVFDIEVINIIPKSATAAAAPVTTPAPVKK</sequence>
<reference evidence="8 9" key="1">
    <citation type="submission" date="2019-11" db="EMBL/GenBank/DDBJ databases">
        <title>Pedobacter sp. HMF7647 Genome sequencing and assembly.</title>
        <authorList>
            <person name="Kang H."/>
            <person name="Kim H."/>
            <person name="Joh K."/>
        </authorList>
    </citation>
    <scope>NUCLEOTIDE SEQUENCE [LARGE SCALE GENOMIC DNA]</scope>
    <source>
        <strain evidence="8 9">HMF7647</strain>
    </source>
</reference>
<dbReference type="Gene3D" id="3.10.50.40">
    <property type="match status" value="2"/>
</dbReference>
<dbReference type="Proteomes" id="UP000466586">
    <property type="component" value="Unassembled WGS sequence"/>
</dbReference>
<dbReference type="PANTHER" id="PTHR43811:SF19">
    <property type="entry name" value="39 KDA FK506-BINDING NUCLEAR PROTEIN"/>
    <property type="match status" value="1"/>
</dbReference>
<dbReference type="SUPFAM" id="SSF54534">
    <property type="entry name" value="FKBP-like"/>
    <property type="match status" value="2"/>
</dbReference>
<dbReference type="PANTHER" id="PTHR43811">
    <property type="entry name" value="FKBP-TYPE PEPTIDYL-PROLYL CIS-TRANS ISOMERASE FKPA"/>
    <property type="match status" value="1"/>
</dbReference>
<evidence type="ECO:0000256" key="4">
    <source>
        <dbReference type="ARBA" id="ARBA00023235"/>
    </source>
</evidence>
<comment type="catalytic activity">
    <reaction evidence="1 5 6">
        <text>[protein]-peptidylproline (omega=180) = [protein]-peptidylproline (omega=0)</text>
        <dbReference type="Rhea" id="RHEA:16237"/>
        <dbReference type="Rhea" id="RHEA-COMP:10747"/>
        <dbReference type="Rhea" id="RHEA-COMP:10748"/>
        <dbReference type="ChEBI" id="CHEBI:83833"/>
        <dbReference type="ChEBI" id="CHEBI:83834"/>
        <dbReference type="EC" id="5.2.1.8"/>
    </reaction>
</comment>
<dbReference type="InterPro" id="IPR001179">
    <property type="entry name" value="PPIase_FKBP_dom"/>
</dbReference>
<evidence type="ECO:0000259" key="7">
    <source>
        <dbReference type="PROSITE" id="PS50059"/>
    </source>
</evidence>
<dbReference type="EC" id="5.2.1.8" evidence="6"/>
<feature type="domain" description="PPIase FKBP-type" evidence="7">
    <location>
        <begin position="200"/>
        <end position="301"/>
    </location>
</feature>
<dbReference type="AlphaFoldDB" id="A0A7K1YB49"/>
<accession>A0A7K1YB49</accession>
<evidence type="ECO:0000256" key="5">
    <source>
        <dbReference type="PROSITE-ProRule" id="PRU00277"/>
    </source>
</evidence>
<evidence type="ECO:0000256" key="1">
    <source>
        <dbReference type="ARBA" id="ARBA00000971"/>
    </source>
</evidence>
<dbReference type="EMBL" id="WVHT01000005">
    <property type="protein sequence ID" value="MXV51803.1"/>
    <property type="molecule type" value="Genomic_DNA"/>
</dbReference>
<evidence type="ECO:0000256" key="6">
    <source>
        <dbReference type="RuleBase" id="RU003915"/>
    </source>
</evidence>
<evidence type="ECO:0000313" key="8">
    <source>
        <dbReference type="EMBL" id="MXV51803.1"/>
    </source>
</evidence>
<dbReference type="PROSITE" id="PS50059">
    <property type="entry name" value="FKBP_PPIASE"/>
    <property type="match status" value="1"/>
</dbReference>
<evidence type="ECO:0000256" key="3">
    <source>
        <dbReference type="ARBA" id="ARBA00023110"/>
    </source>
</evidence>
<protein>
    <recommendedName>
        <fullName evidence="6">Peptidyl-prolyl cis-trans isomerase</fullName>
        <ecNumber evidence="6">5.2.1.8</ecNumber>
    </recommendedName>
</protein>
<keyword evidence="9" id="KW-1185">Reference proteome</keyword>
<dbReference type="PROSITE" id="PS51257">
    <property type="entry name" value="PROKAR_LIPOPROTEIN"/>
    <property type="match status" value="1"/>
</dbReference>
<keyword evidence="3 5" id="KW-0697">Rotamase</keyword>
<proteinExistence type="inferred from homology"/>
<gene>
    <name evidence="8" type="ORF">GS399_12530</name>
</gene>